<evidence type="ECO:0000313" key="5">
    <source>
        <dbReference type="Proteomes" id="UP001141552"/>
    </source>
</evidence>
<evidence type="ECO:0000256" key="1">
    <source>
        <dbReference type="SAM" id="MobiDB-lite"/>
    </source>
</evidence>
<dbReference type="InterPro" id="IPR007718">
    <property type="entry name" value="Srp40_C"/>
</dbReference>
<dbReference type="InterPro" id="IPR039191">
    <property type="entry name" value="Nopp140-like"/>
</dbReference>
<feature type="compositionally biased region" description="Basic and acidic residues" evidence="1">
    <location>
        <begin position="249"/>
        <end position="276"/>
    </location>
</feature>
<dbReference type="Gene3D" id="1.20.960.30">
    <property type="match status" value="1"/>
</dbReference>
<feature type="compositionally biased region" description="Polar residues" evidence="1">
    <location>
        <begin position="313"/>
        <end position="329"/>
    </location>
</feature>
<feature type="compositionally biased region" description="Basic and acidic residues" evidence="1">
    <location>
        <begin position="175"/>
        <end position="193"/>
    </location>
</feature>
<reference evidence="4" key="2">
    <citation type="journal article" date="2023" name="Plants (Basel)">
        <title>Annotation of the Turnera subulata (Passifloraceae) Draft Genome Reveals the S-Locus Evolved after the Divergence of Turneroideae from Passifloroideae in a Stepwise Manner.</title>
        <authorList>
            <person name="Henning P.M."/>
            <person name="Roalson E.H."/>
            <person name="Mir W."/>
            <person name="McCubbin A.G."/>
            <person name="Shore J.S."/>
        </authorList>
    </citation>
    <scope>NUCLEOTIDE SEQUENCE</scope>
    <source>
        <strain evidence="4">F60SS</strain>
    </source>
</reference>
<protein>
    <recommendedName>
        <fullName evidence="6">LisH domain-containing protein</fullName>
    </recommendedName>
</protein>
<dbReference type="AlphaFoldDB" id="A0A9Q0FZQ0"/>
<dbReference type="Pfam" id="PF05022">
    <property type="entry name" value="SRP40_C"/>
    <property type="match status" value="2"/>
</dbReference>
<gene>
    <name evidence="4" type="ORF">Tsubulata_048127</name>
</gene>
<dbReference type="PANTHER" id="PTHR23216">
    <property type="entry name" value="NUCLEOLAR AND COILED-BODY PHOSPHOPROTEIN 1"/>
    <property type="match status" value="1"/>
</dbReference>
<evidence type="ECO:0000259" key="2">
    <source>
        <dbReference type="Pfam" id="PF05022"/>
    </source>
</evidence>
<feature type="compositionally biased region" description="Basic and acidic residues" evidence="1">
    <location>
        <begin position="355"/>
        <end position="369"/>
    </location>
</feature>
<dbReference type="GO" id="GO:0005730">
    <property type="term" value="C:nucleolus"/>
    <property type="evidence" value="ECO:0007669"/>
    <property type="project" value="InterPro"/>
</dbReference>
<feature type="region of interest" description="Disordered" evidence="1">
    <location>
        <begin position="101"/>
        <end position="379"/>
    </location>
</feature>
<evidence type="ECO:0008006" key="6">
    <source>
        <dbReference type="Google" id="ProtNLM"/>
    </source>
</evidence>
<accession>A0A9Q0FZQ0</accession>
<organism evidence="4 5">
    <name type="scientific">Turnera subulata</name>
    <dbReference type="NCBI Taxonomy" id="218843"/>
    <lineage>
        <taxon>Eukaryota</taxon>
        <taxon>Viridiplantae</taxon>
        <taxon>Streptophyta</taxon>
        <taxon>Embryophyta</taxon>
        <taxon>Tracheophyta</taxon>
        <taxon>Spermatophyta</taxon>
        <taxon>Magnoliopsida</taxon>
        <taxon>eudicotyledons</taxon>
        <taxon>Gunneridae</taxon>
        <taxon>Pentapetalae</taxon>
        <taxon>rosids</taxon>
        <taxon>fabids</taxon>
        <taxon>Malpighiales</taxon>
        <taxon>Passifloraceae</taxon>
        <taxon>Turnera</taxon>
    </lineage>
</organism>
<evidence type="ECO:0000313" key="4">
    <source>
        <dbReference type="EMBL" id="KAJ4839664.1"/>
    </source>
</evidence>
<reference evidence="4" key="1">
    <citation type="submission" date="2022-02" db="EMBL/GenBank/DDBJ databases">
        <authorList>
            <person name="Henning P.M."/>
            <person name="McCubbin A.G."/>
            <person name="Shore J.S."/>
        </authorList>
    </citation>
    <scope>NUCLEOTIDE SEQUENCE</scope>
    <source>
        <strain evidence="4">F60SS</strain>
        <tissue evidence="4">Leaves</tissue>
    </source>
</reference>
<keyword evidence="5" id="KW-1185">Reference proteome</keyword>
<dbReference type="SMART" id="SM00667">
    <property type="entry name" value="LisH"/>
    <property type="match status" value="1"/>
</dbReference>
<dbReference type="PROSITE" id="PS50896">
    <property type="entry name" value="LISH"/>
    <property type="match status" value="1"/>
</dbReference>
<dbReference type="InterPro" id="IPR056795">
    <property type="entry name" value="PAC1-like_LisH-like_dom"/>
</dbReference>
<sequence length="477" mass="53554">MHKTPIAEASDTQQHYLAFRPRQVALQQLRHSHPGRRMDQKRLTDEQRTLLLRSIARFLQSNGFSKTFKKFRSEAQLQDSEDSVFDLEDISFKFLVEKRDDTGESKKVKQSSDSIGHQKQLIEEVPNPAEDGVVAAADKKSKDKKKKKKSNPDSDQPVDGDGQLPPESQPVAAVEKSKDPVVSETDKVTENRHKEKKKKKSKHSSDPADKVEQPLKEEGNEGAKALDDKNGSSKAKKKKKDAAASENVEDAKSDKVDSEKDNLKKDSNEDVSEKQSKGSKKRKRVPLEEDGTQPTQEKVVDDSKRRKTDGSEETNGNEQSTQLKLSSATDGEAQNGDSSSTPKIDGHANGSLKANGEKSEKQKSTKKPDAGSVEPKTANRFQRVKVEEVVFTDERLQDNSYWAKDGADSGYGAKAQEVLGQVRGRYVFQLSLLYIFVQTDRFWDFRHEKTKKKRGTYRGGQIDLQSHSVKFNYSDDE</sequence>
<feature type="domain" description="Srp40 C-terminal" evidence="2">
    <location>
        <begin position="444"/>
        <end position="471"/>
    </location>
</feature>
<dbReference type="EMBL" id="JAKUCV010003236">
    <property type="protein sequence ID" value="KAJ4839664.1"/>
    <property type="molecule type" value="Genomic_DNA"/>
</dbReference>
<feature type="domain" description="PAC1-like LisH-like dimerisation" evidence="3">
    <location>
        <begin position="47"/>
        <end position="80"/>
    </location>
</feature>
<evidence type="ECO:0000259" key="3">
    <source>
        <dbReference type="Pfam" id="PF24951"/>
    </source>
</evidence>
<dbReference type="PANTHER" id="PTHR23216:SF1">
    <property type="entry name" value="NUCLEOLAR AND COILED-BODY PHOSPHOPROTEIN 1"/>
    <property type="match status" value="1"/>
</dbReference>
<dbReference type="Proteomes" id="UP001141552">
    <property type="component" value="Unassembled WGS sequence"/>
</dbReference>
<feature type="domain" description="Srp40 C-terminal" evidence="2">
    <location>
        <begin position="380"/>
        <end position="425"/>
    </location>
</feature>
<feature type="compositionally biased region" description="Basic and acidic residues" evidence="1">
    <location>
        <begin position="298"/>
        <end position="310"/>
    </location>
</feature>
<name>A0A9Q0FZQ0_9ROSI</name>
<comment type="caution">
    <text evidence="4">The sequence shown here is derived from an EMBL/GenBank/DDBJ whole genome shotgun (WGS) entry which is preliminary data.</text>
</comment>
<dbReference type="OrthoDB" id="5599646at2759"/>
<proteinExistence type="predicted"/>
<feature type="compositionally biased region" description="Basic and acidic residues" evidence="1">
    <location>
        <begin position="203"/>
        <end position="231"/>
    </location>
</feature>
<dbReference type="InterPro" id="IPR006594">
    <property type="entry name" value="LisH"/>
</dbReference>
<dbReference type="Pfam" id="PF24951">
    <property type="entry name" value="LisH_PAC1"/>
    <property type="match status" value="1"/>
</dbReference>